<dbReference type="AlphaFoldDB" id="A0A218VS97"/>
<protein>
    <submittedName>
        <fullName evidence="1">Uncharacterized protein</fullName>
    </submittedName>
</protein>
<evidence type="ECO:0000313" key="1">
    <source>
        <dbReference type="EMBL" id="OWM63424.1"/>
    </source>
</evidence>
<reference evidence="2" key="1">
    <citation type="journal article" date="2017" name="Plant J.">
        <title>The pomegranate (Punica granatum L.) genome and the genomics of punicalagin biosynthesis.</title>
        <authorList>
            <person name="Qin G."/>
            <person name="Xu C."/>
            <person name="Ming R."/>
            <person name="Tang H."/>
            <person name="Guyot R."/>
            <person name="Kramer E.M."/>
            <person name="Hu Y."/>
            <person name="Yi X."/>
            <person name="Qi Y."/>
            <person name="Xu X."/>
            <person name="Gao Z."/>
            <person name="Pan H."/>
            <person name="Jian J."/>
            <person name="Tian Y."/>
            <person name="Yue Z."/>
            <person name="Xu Y."/>
        </authorList>
    </citation>
    <scope>NUCLEOTIDE SEQUENCE [LARGE SCALE GENOMIC DNA]</scope>
    <source>
        <strain evidence="2">cv. Dabenzi</strain>
    </source>
</reference>
<gene>
    <name evidence="1" type="ORF">CDL15_Pgr022169</name>
</gene>
<accession>A0A218VS97</accession>
<evidence type="ECO:0000313" key="2">
    <source>
        <dbReference type="Proteomes" id="UP000197138"/>
    </source>
</evidence>
<sequence>MIRAAKILMNAQAVGHNIMQGVEVREASFQVLDYYGLKANTGLSINDHAT</sequence>
<dbReference type="Proteomes" id="UP000197138">
    <property type="component" value="Unassembled WGS sequence"/>
</dbReference>
<proteinExistence type="predicted"/>
<organism evidence="1 2">
    <name type="scientific">Punica granatum</name>
    <name type="common">Pomegranate</name>
    <dbReference type="NCBI Taxonomy" id="22663"/>
    <lineage>
        <taxon>Eukaryota</taxon>
        <taxon>Viridiplantae</taxon>
        <taxon>Streptophyta</taxon>
        <taxon>Embryophyta</taxon>
        <taxon>Tracheophyta</taxon>
        <taxon>Spermatophyta</taxon>
        <taxon>Magnoliopsida</taxon>
        <taxon>eudicotyledons</taxon>
        <taxon>Gunneridae</taxon>
        <taxon>Pentapetalae</taxon>
        <taxon>rosids</taxon>
        <taxon>malvids</taxon>
        <taxon>Myrtales</taxon>
        <taxon>Lythraceae</taxon>
        <taxon>Punica</taxon>
    </lineage>
</organism>
<comment type="caution">
    <text evidence="1">The sequence shown here is derived from an EMBL/GenBank/DDBJ whole genome shotgun (WGS) entry which is preliminary data.</text>
</comment>
<dbReference type="EMBL" id="MTKT01006103">
    <property type="protein sequence ID" value="OWM63424.1"/>
    <property type="molecule type" value="Genomic_DNA"/>
</dbReference>
<name>A0A218VS97_PUNGR</name>